<dbReference type="VEuPathDB" id="FungiDB:CPSG_00610"/>
<dbReference type="Proteomes" id="UP000002497">
    <property type="component" value="Unassembled WGS sequence"/>
</dbReference>
<evidence type="ECO:0000313" key="1">
    <source>
        <dbReference type="EMBL" id="EFW22711.1"/>
    </source>
</evidence>
<dbReference type="EMBL" id="GL636486">
    <property type="protein sequence ID" value="EFW22711.1"/>
    <property type="molecule type" value="Genomic_DNA"/>
</dbReference>
<proteinExistence type="predicted"/>
<sequence length="596" mass="66878">MPIPLWEQRSLPGDHDIKHEDIAFAIEEFERMQIHEGLQSAQKGYLSQGLECFNLWIAKAGQLCHLDHQALRSVCLGMRGLADHYTALKQDFPHEITQYEEFGDVFEPLTSVLRCDICFGGEKFNEIDPATGRQYDWSYIASVLKRYPYMALPSWYQQSQALSAPPPIAETQTALIASLRLASTTLSIDFDAVAWQIIRYNVYLEVPRGPKLSLRTGNWRQLATSIDGALVTLRVVSQLMAEKYRDNSNSGHTLLRAVQCTQSKWFENFTSLDEFTLTNEAIELSRRLAETGDPRSDRDLRCEALYHIMSYKKVKASTILNQMQRAGENRSFQPSMAAQVPALGGQPQLGTRAPGHIEPFPGYVLEGDRRIDQSRAAMILNALHRMVDIYGYLPDHIAVSDLNLTLLMAILHPSFYRASFIELLPTYAGHSERELEEVNLVRIPHRGLASKASFEGFFHVSMGRNTVPPNAEEVVGQILRAVEEGGQGTLDLHDFDINARNYEPLYSDDRALHLVSLLRGIANSRRPYPNISPGERSRIDLRLVDLTLTLYTLVKESDLEHMLGSAANDYGILTRCAGDMKRVCIGLGSPAVKAGG</sequence>
<organism evidence="2">
    <name type="scientific">Coccidioides posadasii (strain RMSCC 757 / Silveira)</name>
    <name type="common">Valley fever fungus</name>
    <dbReference type="NCBI Taxonomy" id="443226"/>
    <lineage>
        <taxon>Eukaryota</taxon>
        <taxon>Fungi</taxon>
        <taxon>Dikarya</taxon>
        <taxon>Ascomycota</taxon>
        <taxon>Pezizomycotina</taxon>
        <taxon>Eurotiomycetes</taxon>
        <taxon>Eurotiomycetidae</taxon>
        <taxon>Onygenales</taxon>
        <taxon>Onygenaceae</taxon>
        <taxon>Coccidioides</taxon>
    </lineage>
</organism>
<dbReference type="HOGENOM" id="CLU_457819_0_0_1"/>
<dbReference type="OMA" id="TGRQYDW"/>
<keyword evidence="2" id="KW-1185">Reference proteome</keyword>
<dbReference type="OrthoDB" id="4194525at2759"/>
<name>E9CSQ1_COCPS</name>
<gene>
    <name evidence="1" type="ORF">CPSG_00610</name>
</gene>
<evidence type="ECO:0000313" key="2">
    <source>
        <dbReference type="Proteomes" id="UP000002497"/>
    </source>
</evidence>
<dbReference type="eggNOG" id="ENOG502RAKZ">
    <property type="taxonomic scope" value="Eukaryota"/>
</dbReference>
<reference evidence="2" key="2">
    <citation type="submission" date="2010-03" db="EMBL/GenBank/DDBJ databases">
        <title>The genome sequence of Coccidioides posadasii strain Silveira.</title>
        <authorList>
            <consortium name="The Broad Institute Genome Sequencing Center for Infectious Disease"/>
            <person name="Neafsey D."/>
            <person name="Orbach M."/>
            <person name="Henn M.R."/>
            <person name="Cole G.T."/>
            <person name="Galgiani J."/>
            <person name="Gardner M.J."/>
            <person name="Kirkland T.N."/>
            <person name="Taylor J.W."/>
            <person name="Young S.K."/>
            <person name="Zeng Q."/>
            <person name="Koehrsen M."/>
            <person name="Alvarado L."/>
            <person name="Berlin A."/>
            <person name="Borenstein D."/>
            <person name="Chapman S.B."/>
            <person name="Chen Z."/>
            <person name="Engels R."/>
            <person name="Freedman E."/>
            <person name="Gellesch M."/>
            <person name="Goldberg J."/>
            <person name="Griggs A."/>
            <person name="Gujja S."/>
            <person name="Heilman E."/>
            <person name="Heiman D."/>
            <person name="Howarth C."/>
            <person name="Jen D."/>
            <person name="Larson L."/>
            <person name="Mehta T."/>
            <person name="Neiman D."/>
            <person name="Park D."/>
            <person name="Pearson M."/>
            <person name="Richards J."/>
            <person name="Roberts A."/>
            <person name="Saif S."/>
            <person name="Shea T."/>
            <person name="Shenoy N."/>
            <person name="Sisk P."/>
            <person name="Stolte C."/>
            <person name="Sykes S."/>
            <person name="Walk T."/>
            <person name="White J."/>
            <person name="Yandava C."/>
            <person name="Haas B."/>
            <person name="Nusbaum C."/>
            <person name="Birren B."/>
        </authorList>
    </citation>
    <scope>NUCLEOTIDE SEQUENCE [LARGE SCALE GENOMIC DNA]</scope>
    <source>
        <strain evidence="2">RMSCC 757 / Silveira</strain>
    </source>
</reference>
<reference evidence="2" key="1">
    <citation type="journal article" date="2010" name="Genome Res.">
        <title>Population genomic sequencing of Coccidioides fungi reveals recent hybridization and transposon control.</title>
        <authorList>
            <person name="Neafsey D.E."/>
            <person name="Barker B.M."/>
            <person name="Sharpton T.J."/>
            <person name="Stajich J.E."/>
            <person name="Park D.J."/>
            <person name="Whiston E."/>
            <person name="Hung C.-Y."/>
            <person name="McMahan C."/>
            <person name="White J."/>
            <person name="Sykes S."/>
            <person name="Heiman D."/>
            <person name="Young S."/>
            <person name="Zeng Q."/>
            <person name="Abouelleil A."/>
            <person name="Aftuck L."/>
            <person name="Bessette D."/>
            <person name="Brown A."/>
            <person name="FitzGerald M."/>
            <person name="Lui A."/>
            <person name="Macdonald J.P."/>
            <person name="Priest M."/>
            <person name="Orbach M.J."/>
            <person name="Galgiani J.N."/>
            <person name="Kirkland T.N."/>
            <person name="Cole G.T."/>
            <person name="Birren B.W."/>
            <person name="Henn M.R."/>
            <person name="Taylor J.W."/>
            <person name="Rounsley S.D."/>
        </authorList>
    </citation>
    <scope>NUCLEOTIDE SEQUENCE [LARGE SCALE GENOMIC DNA]</scope>
    <source>
        <strain evidence="2">RMSCC 757 / Silveira</strain>
    </source>
</reference>
<dbReference type="VEuPathDB" id="FungiDB:D8B26_006298"/>
<accession>E9CSQ1</accession>
<protein>
    <submittedName>
        <fullName evidence="1">Uncharacterized protein</fullName>
    </submittedName>
</protein>
<dbReference type="AlphaFoldDB" id="E9CSQ1"/>